<dbReference type="EMBL" id="CP042430">
    <property type="protein sequence ID" value="QEC47245.1"/>
    <property type="molecule type" value="Genomic_DNA"/>
</dbReference>
<protein>
    <submittedName>
        <fullName evidence="2">EthD family reductase</fullName>
    </submittedName>
</protein>
<keyword evidence="3" id="KW-1185">Reference proteome</keyword>
<sequence length="104" mass="11783">MFTVIFEIYRRADRTQEQMREHWLGVHKELGMKIPHVVGYRLCPVTEAAGVEGEEIAGFAIFDFDDRAGYEAALQSPEFAETAADAGEFARHFSQYNVEVVQAI</sequence>
<dbReference type="InterPro" id="IPR011008">
    <property type="entry name" value="Dimeric_a/b-barrel"/>
</dbReference>
<dbReference type="OrthoDB" id="5294870at2"/>
<dbReference type="SUPFAM" id="SSF54909">
    <property type="entry name" value="Dimeric alpha+beta barrel"/>
    <property type="match status" value="1"/>
</dbReference>
<accession>A0A5B8U324</accession>
<evidence type="ECO:0000259" key="1">
    <source>
        <dbReference type="Pfam" id="PF07110"/>
    </source>
</evidence>
<dbReference type="RefSeq" id="WP_146917479.1">
    <property type="nucleotide sequence ID" value="NZ_CP042430.1"/>
</dbReference>
<name>A0A5B8U324_9ACTN</name>
<dbReference type="AlphaFoldDB" id="A0A5B8U324"/>
<dbReference type="GO" id="GO:0016491">
    <property type="term" value="F:oxidoreductase activity"/>
    <property type="evidence" value="ECO:0007669"/>
    <property type="project" value="InterPro"/>
</dbReference>
<feature type="domain" description="EthD" evidence="1">
    <location>
        <begin position="15"/>
        <end position="90"/>
    </location>
</feature>
<evidence type="ECO:0000313" key="3">
    <source>
        <dbReference type="Proteomes" id="UP000321805"/>
    </source>
</evidence>
<proteinExistence type="predicted"/>
<dbReference type="KEGG" id="bsol:FSW04_06335"/>
<evidence type="ECO:0000313" key="2">
    <source>
        <dbReference type="EMBL" id="QEC47245.1"/>
    </source>
</evidence>
<dbReference type="Proteomes" id="UP000321805">
    <property type="component" value="Chromosome"/>
</dbReference>
<dbReference type="InterPro" id="IPR009799">
    <property type="entry name" value="EthD_dom"/>
</dbReference>
<dbReference type="Pfam" id="PF07110">
    <property type="entry name" value="EthD"/>
    <property type="match status" value="1"/>
</dbReference>
<organism evidence="2 3">
    <name type="scientific">Baekduia soli</name>
    <dbReference type="NCBI Taxonomy" id="496014"/>
    <lineage>
        <taxon>Bacteria</taxon>
        <taxon>Bacillati</taxon>
        <taxon>Actinomycetota</taxon>
        <taxon>Thermoleophilia</taxon>
        <taxon>Solirubrobacterales</taxon>
        <taxon>Baekduiaceae</taxon>
        <taxon>Baekduia</taxon>
    </lineage>
</organism>
<gene>
    <name evidence="2" type="ORF">FSW04_06335</name>
</gene>
<reference evidence="2 3" key="1">
    <citation type="journal article" date="2018" name="J. Microbiol.">
        <title>Baekduia soli gen. nov., sp. nov., a novel bacterium isolated from the soil of Baekdu Mountain and proposal of a novel family name, Baekduiaceae fam. nov.</title>
        <authorList>
            <person name="An D.S."/>
            <person name="Siddiqi M.Z."/>
            <person name="Kim K.H."/>
            <person name="Yu H.S."/>
            <person name="Im W.T."/>
        </authorList>
    </citation>
    <scope>NUCLEOTIDE SEQUENCE [LARGE SCALE GENOMIC DNA]</scope>
    <source>
        <strain evidence="2 3">BR7-21</strain>
    </source>
</reference>
<dbReference type="Gene3D" id="3.30.70.100">
    <property type="match status" value="1"/>
</dbReference>
<dbReference type="NCBIfam" id="TIGR02118">
    <property type="entry name" value="EthD family reductase"/>
    <property type="match status" value="1"/>
</dbReference>